<keyword evidence="2" id="KW-1185">Reference proteome</keyword>
<dbReference type="Proteomes" id="UP000038045">
    <property type="component" value="Unplaced"/>
</dbReference>
<dbReference type="WBParaSite" id="PTRK_0000248300.1">
    <property type="protein sequence ID" value="PTRK_0000248300.1"/>
    <property type="gene ID" value="PTRK_0000248300"/>
</dbReference>
<evidence type="ECO:0000313" key="3">
    <source>
        <dbReference type="WBParaSite" id="PTRK_0000248300.1"/>
    </source>
</evidence>
<proteinExistence type="predicted"/>
<dbReference type="AlphaFoldDB" id="A0A0N4Z5T8"/>
<feature type="transmembrane region" description="Helical" evidence="1">
    <location>
        <begin position="80"/>
        <end position="97"/>
    </location>
</feature>
<evidence type="ECO:0000313" key="2">
    <source>
        <dbReference type="Proteomes" id="UP000038045"/>
    </source>
</evidence>
<name>A0A0N4Z5T8_PARTI</name>
<protein>
    <submittedName>
        <fullName evidence="3">Uncharacterized protein</fullName>
    </submittedName>
</protein>
<keyword evidence="1" id="KW-0812">Transmembrane</keyword>
<accession>A0A0N4Z5T8</accession>
<reference evidence="3" key="1">
    <citation type="submission" date="2017-02" db="UniProtKB">
        <authorList>
            <consortium name="WormBaseParasite"/>
        </authorList>
    </citation>
    <scope>IDENTIFICATION</scope>
</reference>
<keyword evidence="1" id="KW-1133">Transmembrane helix</keyword>
<evidence type="ECO:0000256" key="1">
    <source>
        <dbReference type="SAM" id="Phobius"/>
    </source>
</evidence>
<keyword evidence="1" id="KW-0472">Membrane</keyword>
<organism evidence="2 3">
    <name type="scientific">Parastrongyloides trichosuri</name>
    <name type="common">Possum-specific nematode worm</name>
    <dbReference type="NCBI Taxonomy" id="131310"/>
    <lineage>
        <taxon>Eukaryota</taxon>
        <taxon>Metazoa</taxon>
        <taxon>Ecdysozoa</taxon>
        <taxon>Nematoda</taxon>
        <taxon>Chromadorea</taxon>
        <taxon>Rhabditida</taxon>
        <taxon>Tylenchina</taxon>
        <taxon>Panagrolaimomorpha</taxon>
        <taxon>Strongyloidoidea</taxon>
        <taxon>Strongyloididae</taxon>
        <taxon>Parastrongyloides</taxon>
    </lineage>
</organism>
<sequence length="412" mass="48509">MEKHHEASIPFTDISDNREYLPPPVYTPFGGLDEEINEHPTNRVTTNNRNTHPRVVQPPNTPFYDRLKKQFNNIPSKTKIIALLIVIFIIILFLIIFNGSRSEFDEVKEYKEKHPIEYTIAEILNKGNLNHEKLTFDSIKKQLFLSSYDNGTGTLFVKNYTILRETDERIDTEEDDYFKSKKIIGSEKYKDCVQYDGSFYCCQGDFKTYCSYESNNKYVINSSVSSAELPSQWQRIDEYGRFVTIHNKRERVLLDVRSGKIYNVEDCCTNDVTLKSYGFYFPNHDKMIVDELVRENNELKLCSYEYTNGKPNYVKKYCQNSLIPYESEYPNIKFCSNPRYIAIAGHEHLEGQLKWKLSFKFWQDDKIYTMRHIDNSIDQRMVLACDPNDINIYVSVDSKIIKYDIKLPNFED</sequence>